<dbReference type="PANTHER" id="PTHR33202">
    <property type="entry name" value="ZINC UPTAKE REGULATION PROTEIN"/>
    <property type="match status" value="1"/>
</dbReference>
<dbReference type="GO" id="GO:0003700">
    <property type="term" value="F:DNA-binding transcription factor activity"/>
    <property type="evidence" value="ECO:0007669"/>
    <property type="project" value="InterPro"/>
</dbReference>
<gene>
    <name evidence="9" type="ordered locus">Strop_0312</name>
</gene>
<dbReference type="PANTHER" id="PTHR33202:SF7">
    <property type="entry name" value="FERRIC UPTAKE REGULATION PROTEIN"/>
    <property type="match status" value="1"/>
</dbReference>
<dbReference type="InterPro" id="IPR036390">
    <property type="entry name" value="WH_DNA-bd_sf"/>
</dbReference>
<dbReference type="HOGENOM" id="CLU_096072_4_3_11"/>
<evidence type="ECO:0000256" key="3">
    <source>
        <dbReference type="ARBA" id="ARBA00022833"/>
    </source>
</evidence>
<dbReference type="AlphaFoldDB" id="A4X1P7"/>
<comment type="similarity">
    <text evidence="1">Belongs to the Fur family.</text>
</comment>
<dbReference type="GO" id="GO:0000976">
    <property type="term" value="F:transcription cis-regulatory region binding"/>
    <property type="evidence" value="ECO:0007669"/>
    <property type="project" value="TreeGrafter"/>
</dbReference>
<dbReference type="InterPro" id="IPR036388">
    <property type="entry name" value="WH-like_DNA-bd_sf"/>
</dbReference>
<keyword evidence="5" id="KW-0238">DNA-binding</keyword>
<dbReference type="Proteomes" id="UP000000235">
    <property type="component" value="Chromosome"/>
</dbReference>
<dbReference type="Pfam" id="PF01475">
    <property type="entry name" value="FUR"/>
    <property type="match status" value="1"/>
</dbReference>
<dbReference type="CDD" id="cd07153">
    <property type="entry name" value="Fur_like"/>
    <property type="match status" value="1"/>
</dbReference>
<keyword evidence="3 7" id="KW-0862">Zinc</keyword>
<evidence type="ECO:0000256" key="5">
    <source>
        <dbReference type="ARBA" id="ARBA00023125"/>
    </source>
</evidence>
<evidence type="ECO:0000256" key="6">
    <source>
        <dbReference type="ARBA" id="ARBA00023163"/>
    </source>
</evidence>
<keyword evidence="2" id="KW-0678">Repressor</keyword>
<evidence type="ECO:0000313" key="9">
    <source>
        <dbReference type="EMBL" id="ABP52797.1"/>
    </source>
</evidence>
<keyword evidence="6" id="KW-0804">Transcription</keyword>
<keyword evidence="7" id="KW-0479">Metal-binding</keyword>
<accession>A4X1P7</accession>
<feature type="region of interest" description="Disordered" evidence="8">
    <location>
        <begin position="1"/>
        <end position="27"/>
    </location>
</feature>
<feature type="binding site" evidence="7">
    <location>
        <position position="128"/>
    </location>
    <ligand>
        <name>Zn(2+)</name>
        <dbReference type="ChEBI" id="CHEBI:29105"/>
    </ligand>
</feature>
<dbReference type="InterPro" id="IPR002481">
    <property type="entry name" value="FUR"/>
</dbReference>
<dbReference type="SUPFAM" id="SSF46785">
    <property type="entry name" value="Winged helix' DNA-binding domain"/>
    <property type="match status" value="1"/>
</dbReference>
<feature type="binding site" evidence="7">
    <location>
        <position position="168"/>
    </location>
    <ligand>
        <name>Zn(2+)</name>
        <dbReference type="ChEBI" id="CHEBI:29105"/>
    </ligand>
</feature>
<dbReference type="GO" id="GO:0045892">
    <property type="term" value="P:negative regulation of DNA-templated transcription"/>
    <property type="evidence" value="ECO:0007669"/>
    <property type="project" value="TreeGrafter"/>
</dbReference>
<evidence type="ECO:0000256" key="2">
    <source>
        <dbReference type="ARBA" id="ARBA00022491"/>
    </source>
</evidence>
<evidence type="ECO:0000256" key="1">
    <source>
        <dbReference type="ARBA" id="ARBA00007957"/>
    </source>
</evidence>
<dbReference type="KEGG" id="stp:Strop_0312"/>
<dbReference type="eggNOG" id="COG0735">
    <property type="taxonomic scope" value="Bacteria"/>
</dbReference>
<evidence type="ECO:0000256" key="4">
    <source>
        <dbReference type="ARBA" id="ARBA00023015"/>
    </source>
</evidence>
<proteinExistence type="inferred from homology"/>
<evidence type="ECO:0000313" key="10">
    <source>
        <dbReference type="Proteomes" id="UP000000235"/>
    </source>
</evidence>
<organism evidence="9 10">
    <name type="scientific">Salinispora tropica (strain ATCC BAA-916 / DSM 44818 / JCM 13857 / NBRC 105044 / CNB-440)</name>
    <dbReference type="NCBI Taxonomy" id="369723"/>
    <lineage>
        <taxon>Bacteria</taxon>
        <taxon>Bacillati</taxon>
        <taxon>Actinomycetota</taxon>
        <taxon>Actinomycetes</taxon>
        <taxon>Micromonosporales</taxon>
        <taxon>Micromonosporaceae</taxon>
        <taxon>Salinispora</taxon>
    </lineage>
</organism>
<dbReference type="GO" id="GO:1900376">
    <property type="term" value="P:regulation of secondary metabolite biosynthetic process"/>
    <property type="evidence" value="ECO:0007669"/>
    <property type="project" value="TreeGrafter"/>
</dbReference>
<feature type="compositionally biased region" description="Basic residues" evidence="8">
    <location>
        <begin position="1"/>
        <end position="15"/>
    </location>
</feature>
<dbReference type="Gene3D" id="3.30.1490.190">
    <property type="match status" value="1"/>
</dbReference>
<dbReference type="InterPro" id="IPR043135">
    <property type="entry name" value="Fur_C"/>
</dbReference>
<protein>
    <submittedName>
        <fullName evidence="9">Nickel uptake regulator, Fur family</fullName>
    </submittedName>
</protein>
<feature type="binding site" evidence="7">
    <location>
        <position position="165"/>
    </location>
    <ligand>
        <name>Zn(2+)</name>
        <dbReference type="ChEBI" id="CHEBI:29105"/>
    </ligand>
</feature>
<name>A4X1P7_SALTO</name>
<dbReference type="Gene3D" id="1.10.10.10">
    <property type="entry name" value="Winged helix-like DNA-binding domain superfamily/Winged helix DNA-binding domain"/>
    <property type="match status" value="1"/>
</dbReference>
<comment type="cofactor">
    <cofactor evidence="7">
        <name>Zn(2+)</name>
        <dbReference type="ChEBI" id="CHEBI:29105"/>
    </cofactor>
    <text evidence="7">Binds 1 zinc ion per subunit.</text>
</comment>
<reference evidence="10" key="1">
    <citation type="journal article" date="2007" name="Proc. Natl. Acad. Sci. U.S.A.">
        <title>Genome sequencing reveals complex secondary metabolome in the marine actinomycete Salinispora tropica.</title>
        <authorList>
            <person name="Udwary D.W."/>
            <person name="Zeigler L."/>
            <person name="Asolkar R.N."/>
            <person name="Singan V."/>
            <person name="Lapidus A."/>
            <person name="Fenical W."/>
            <person name="Jensen P.R."/>
            <person name="Moore B.S."/>
        </authorList>
    </citation>
    <scope>NUCLEOTIDE SEQUENCE [LARGE SCALE GENOMIC DNA]</scope>
    <source>
        <strain evidence="10">ATCC BAA-916 / DSM 44818 / CNB-440</strain>
    </source>
</reference>
<keyword evidence="10" id="KW-1185">Reference proteome</keyword>
<evidence type="ECO:0000256" key="8">
    <source>
        <dbReference type="SAM" id="MobiDB-lite"/>
    </source>
</evidence>
<evidence type="ECO:0000256" key="7">
    <source>
        <dbReference type="PIRSR" id="PIRSR602481-1"/>
    </source>
</evidence>
<dbReference type="GO" id="GO:0008270">
    <property type="term" value="F:zinc ion binding"/>
    <property type="evidence" value="ECO:0007669"/>
    <property type="project" value="TreeGrafter"/>
</dbReference>
<dbReference type="EMBL" id="CP000667">
    <property type="protein sequence ID" value="ABP52797.1"/>
    <property type="molecule type" value="Genomic_DNA"/>
</dbReference>
<dbReference type="STRING" id="369723.Strop_0312"/>
<sequence length="174" mass="19077">MGPALHHRHGFRRSRAGSTGERCSARANYDRTVSESSLAELLRARGLRLTAQRQLVLQAVLDLGHATPEQVHTAVREVAAGVNITTIYRTLELLERLGLVTHTHLSHGSPTFHAAGEDQHVHLVCRECGAIDEIDPALLRPLADQLAAQRGFRVDIGHVSLFGRCDRCGNGEQE</sequence>
<feature type="binding site" evidence="7">
    <location>
        <position position="125"/>
    </location>
    <ligand>
        <name>Zn(2+)</name>
        <dbReference type="ChEBI" id="CHEBI:29105"/>
    </ligand>
</feature>
<keyword evidence="4" id="KW-0805">Transcription regulation</keyword>